<keyword evidence="2" id="KW-1185">Reference proteome</keyword>
<evidence type="ECO:0000313" key="1">
    <source>
        <dbReference type="EMBL" id="GME25407.1"/>
    </source>
</evidence>
<reference evidence="1" key="1">
    <citation type="submission" date="2024-09" db="EMBL/GenBank/DDBJ databases">
        <title>Draft Genome Sequences of Neofusicoccum parvum.</title>
        <authorList>
            <person name="Ashida A."/>
            <person name="Camagna M."/>
            <person name="Tanaka A."/>
            <person name="Takemoto D."/>
        </authorList>
    </citation>
    <scope>NUCLEOTIDE SEQUENCE</scope>
    <source>
        <strain evidence="1">PPO83</strain>
    </source>
</reference>
<organism evidence="1 2">
    <name type="scientific">Neofusicoccum parvum</name>
    <dbReference type="NCBI Taxonomy" id="310453"/>
    <lineage>
        <taxon>Eukaryota</taxon>
        <taxon>Fungi</taxon>
        <taxon>Dikarya</taxon>
        <taxon>Ascomycota</taxon>
        <taxon>Pezizomycotina</taxon>
        <taxon>Dothideomycetes</taxon>
        <taxon>Dothideomycetes incertae sedis</taxon>
        <taxon>Botryosphaeriales</taxon>
        <taxon>Botryosphaeriaceae</taxon>
        <taxon>Neofusicoccum</taxon>
    </lineage>
</organism>
<accession>A0ACB5RY64</accession>
<sequence>MSATATITTAHVELESRNPPRRASSTPSPAATDAPHWAEATAPLDPDNVVEASRLADASVPEGGYGWVVVAAAAVLAWWFIGTSYCWGVLQAALVEQRVSSASTLAFVGSLTVACNAIFASVAAQVLRKLGSRSTALLGTSLLGLGYVLAGFCTHSVAGLFITAGLITGVGISHCFMTVSTITSQYFSRKRGVANGIVYAGGGLGGAVTSLAMERLIEEVGTAWTFRVIGLLTLGTCLPAAWLLKERTPIQSKKFIDWRLARDYRFITIFLAGAIGTFPLFVPPFFLPLYSSSLGMSSSTGAGLVAGFNFASAFGRIASGFACDVLGPLNTLFISFMLTALSMLALWPESTAVAPLAVFVVINGAANGGFFSTMPTVVGNVFGSARVAVAMAMIVTGWTGGYLMGAPIAGFMLNAYGGEEAGFEAYRPAIFYAGSMALAAAGLTAFVRLRINPHPSGRL</sequence>
<protein>
    <submittedName>
        <fullName evidence="1">Major facilitator superfamily transporter</fullName>
    </submittedName>
</protein>
<evidence type="ECO:0000313" key="2">
    <source>
        <dbReference type="Proteomes" id="UP001165186"/>
    </source>
</evidence>
<dbReference type="Proteomes" id="UP001165186">
    <property type="component" value="Unassembled WGS sequence"/>
</dbReference>
<comment type="caution">
    <text evidence="1">The sequence shown here is derived from an EMBL/GenBank/DDBJ whole genome shotgun (WGS) entry which is preliminary data.</text>
</comment>
<dbReference type="EMBL" id="BSXG01000019">
    <property type="protein sequence ID" value="GME25407.1"/>
    <property type="molecule type" value="Genomic_DNA"/>
</dbReference>
<gene>
    <name evidence="1" type="primary">g642</name>
    <name evidence="1" type="ORF">NpPPO83_00000642</name>
</gene>
<name>A0ACB5RY64_9PEZI</name>
<proteinExistence type="predicted"/>